<dbReference type="Proteomes" id="UP000499080">
    <property type="component" value="Unassembled WGS sequence"/>
</dbReference>
<evidence type="ECO:0000313" key="2">
    <source>
        <dbReference type="Proteomes" id="UP000499080"/>
    </source>
</evidence>
<keyword evidence="2" id="KW-1185">Reference proteome</keyword>
<name>A0A4Y2FNC1_ARAVE</name>
<reference evidence="1 2" key="1">
    <citation type="journal article" date="2019" name="Sci. Rep.">
        <title>Orb-weaving spider Araneus ventricosus genome elucidates the spidroin gene catalogue.</title>
        <authorList>
            <person name="Kono N."/>
            <person name="Nakamura H."/>
            <person name="Ohtoshi R."/>
            <person name="Moran D.A.P."/>
            <person name="Shinohara A."/>
            <person name="Yoshida Y."/>
            <person name="Fujiwara M."/>
            <person name="Mori M."/>
            <person name="Tomita M."/>
            <person name="Arakawa K."/>
        </authorList>
    </citation>
    <scope>NUCLEOTIDE SEQUENCE [LARGE SCALE GENOMIC DNA]</scope>
</reference>
<protein>
    <submittedName>
        <fullName evidence="1">Uncharacterized protein</fullName>
    </submittedName>
</protein>
<comment type="caution">
    <text evidence="1">The sequence shown here is derived from an EMBL/GenBank/DDBJ whole genome shotgun (WGS) entry which is preliminary data.</text>
</comment>
<sequence>MAARGVIVCLQKSNPKYFHRTYCSVRNELQKEHHRLKSTTATVVESADDVEGVKYQKDALDLTFENAKDAYKSKTTWELIRAFMVLKLSTYDYLVENNQKRLRWPSGRVLALGTRGFQARNLIPLKICCV</sequence>
<evidence type="ECO:0000313" key="1">
    <source>
        <dbReference type="EMBL" id="GBM41134.1"/>
    </source>
</evidence>
<proteinExistence type="predicted"/>
<organism evidence="1 2">
    <name type="scientific">Araneus ventricosus</name>
    <name type="common">Orbweaver spider</name>
    <name type="synonym">Epeira ventricosa</name>
    <dbReference type="NCBI Taxonomy" id="182803"/>
    <lineage>
        <taxon>Eukaryota</taxon>
        <taxon>Metazoa</taxon>
        <taxon>Ecdysozoa</taxon>
        <taxon>Arthropoda</taxon>
        <taxon>Chelicerata</taxon>
        <taxon>Arachnida</taxon>
        <taxon>Araneae</taxon>
        <taxon>Araneomorphae</taxon>
        <taxon>Entelegynae</taxon>
        <taxon>Araneoidea</taxon>
        <taxon>Araneidae</taxon>
        <taxon>Araneus</taxon>
    </lineage>
</organism>
<gene>
    <name evidence="1" type="ORF">AVEN_21080_1</name>
</gene>
<accession>A0A4Y2FNC1</accession>
<dbReference type="AlphaFoldDB" id="A0A4Y2FNC1"/>
<dbReference type="OrthoDB" id="5464at2759"/>
<dbReference type="EMBL" id="BGPR01000953">
    <property type="protein sequence ID" value="GBM41134.1"/>
    <property type="molecule type" value="Genomic_DNA"/>
</dbReference>